<accession>A0A316VJX8</accession>
<dbReference type="RefSeq" id="XP_025357670.1">
    <property type="nucleotide sequence ID" value="XM_025496118.1"/>
</dbReference>
<dbReference type="OrthoDB" id="2310204at2759"/>
<organism evidence="1 2">
    <name type="scientific">Meira miltonrushii</name>
    <dbReference type="NCBI Taxonomy" id="1280837"/>
    <lineage>
        <taxon>Eukaryota</taxon>
        <taxon>Fungi</taxon>
        <taxon>Dikarya</taxon>
        <taxon>Basidiomycota</taxon>
        <taxon>Ustilaginomycotina</taxon>
        <taxon>Exobasidiomycetes</taxon>
        <taxon>Exobasidiales</taxon>
        <taxon>Brachybasidiaceae</taxon>
        <taxon>Meira</taxon>
    </lineage>
</organism>
<dbReference type="EMBL" id="KZ819602">
    <property type="protein sequence ID" value="PWN37368.1"/>
    <property type="molecule type" value="Genomic_DNA"/>
</dbReference>
<sequence>FINPTLYGGSMLDQSAGLGEPLNVIISALSTPELLSRKGLQGYLRSLDLDMECFGLHSGGPQKAFLDPRGWVDQNFLYREVYTPLDYLFGTCIESLKGGNHIRAWQQQGTGAWFLAASREENVTKHHMIVPDGYNIGRDDLVQQSQQNKNGITSFMFRKYQTKVDYLTGLIQPGTKGINHDIATDGRVALLTI</sequence>
<proteinExistence type="predicted"/>
<evidence type="ECO:0000313" key="2">
    <source>
        <dbReference type="Proteomes" id="UP000245771"/>
    </source>
</evidence>
<feature type="non-terminal residue" evidence="1">
    <location>
        <position position="1"/>
    </location>
</feature>
<dbReference type="GeneID" id="37017899"/>
<evidence type="ECO:0000313" key="1">
    <source>
        <dbReference type="EMBL" id="PWN37368.1"/>
    </source>
</evidence>
<dbReference type="STRING" id="1280837.A0A316VJX8"/>
<dbReference type="Proteomes" id="UP000245771">
    <property type="component" value="Unassembled WGS sequence"/>
</dbReference>
<reference evidence="1 2" key="1">
    <citation type="journal article" date="2018" name="Mol. Biol. Evol.">
        <title>Broad Genomic Sampling Reveals a Smut Pathogenic Ancestry of the Fungal Clade Ustilaginomycotina.</title>
        <authorList>
            <person name="Kijpornyongpan T."/>
            <person name="Mondo S.J."/>
            <person name="Barry K."/>
            <person name="Sandor L."/>
            <person name="Lee J."/>
            <person name="Lipzen A."/>
            <person name="Pangilinan J."/>
            <person name="LaButti K."/>
            <person name="Hainaut M."/>
            <person name="Henrissat B."/>
            <person name="Grigoriev I.V."/>
            <person name="Spatafora J.W."/>
            <person name="Aime M.C."/>
        </authorList>
    </citation>
    <scope>NUCLEOTIDE SEQUENCE [LARGE SCALE GENOMIC DNA]</scope>
    <source>
        <strain evidence="1 2">MCA 3882</strain>
    </source>
</reference>
<feature type="non-terminal residue" evidence="1">
    <location>
        <position position="193"/>
    </location>
</feature>
<dbReference type="AlphaFoldDB" id="A0A316VJX8"/>
<dbReference type="InParanoid" id="A0A316VJX8"/>
<gene>
    <name evidence="1" type="ORF">FA14DRAFT_115623</name>
</gene>
<protein>
    <submittedName>
        <fullName evidence="1">Uncharacterized protein</fullName>
    </submittedName>
</protein>
<keyword evidence="2" id="KW-1185">Reference proteome</keyword>
<name>A0A316VJX8_9BASI</name>